<dbReference type="SUPFAM" id="SSF53098">
    <property type="entry name" value="Ribonuclease H-like"/>
    <property type="match status" value="1"/>
</dbReference>
<name>A0A1J8QCW8_9AGAM</name>
<organism evidence="2 3">
    <name type="scientific">Rhizopogon vesiculosus</name>
    <dbReference type="NCBI Taxonomy" id="180088"/>
    <lineage>
        <taxon>Eukaryota</taxon>
        <taxon>Fungi</taxon>
        <taxon>Dikarya</taxon>
        <taxon>Basidiomycota</taxon>
        <taxon>Agaricomycotina</taxon>
        <taxon>Agaricomycetes</taxon>
        <taxon>Agaricomycetidae</taxon>
        <taxon>Boletales</taxon>
        <taxon>Suillineae</taxon>
        <taxon>Rhizopogonaceae</taxon>
        <taxon>Rhizopogon</taxon>
    </lineage>
</organism>
<comment type="caution">
    <text evidence="2">The sequence shown here is derived from an EMBL/GenBank/DDBJ whole genome shotgun (WGS) entry which is preliminary data.</text>
</comment>
<gene>
    <name evidence="2" type="ORF">AZE42_10263</name>
</gene>
<dbReference type="EMBL" id="LVVM01005854">
    <property type="protein sequence ID" value="OJA09604.1"/>
    <property type="molecule type" value="Genomic_DNA"/>
</dbReference>
<dbReference type="Pfam" id="PF05699">
    <property type="entry name" value="Dimer_Tnp_hAT"/>
    <property type="match status" value="1"/>
</dbReference>
<dbReference type="OrthoDB" id="3270175at2759"/>
<evidence type="ECO:0000313" key="3">
    <source>
        <dbReference type="Proteomes" id="UP000183567"/>
    </source>
</evidence>
<keyword evidence="3" id="KW-1185">Reference proteome</keyword>
<protein>
    <recommendedName>
        <fullName evidence="1">HAT C-terminal dimerisation domain-containing protein</fullName>
    </recommendedName>
</protein>
<dbReference type="AlphaFoldDB" id="A0A1J8QCW8"/>
<evidence type="ECO:0000313" key="2">
    <source>
        <dbReference type="EMBL" id="OJA09604.1"/>
    </source>
</evidence>
<dbReference type="GO" id="GO:0046983">
    <property type="term" value="F:protein dimerization activity"/>
    <property type="evidence" value="ECO:0007669"/>
    <property type="project" value="InterPro"/>
</dbReference>
<dbReference type="PANTHER" id="PTHR23272">
    <property type="entry name" value="BED FINGER-RELATED"/>
    <property type="match status" value="1"/>
</dbReference>
<dbReference type="InterPro" id="IPR012337">
    <property type="entry name" value="RNaseH-like_sf"/>
</dbReference>
<reference evidence="2 3" key="1">
    <citation type="submission" date="2016-03" db="EMBL/GenBank/DDBJ databases">
        <title>Comparative genomics of the ectomycorrhizal sister species Rhizopogon vinicolor and Rhizopogon vesiculosus (Basidiomycota: Boletales) reveals a divergence of the mating type B locus.</title>
        <authorList>
            <person name="Mujic A.B."/>
            <person name="Kuo A."/>
            <person name="Tritt A."/>
            <person name="Lipzen A."/>
            <person name="Chen C."/>
            <person name="Johnson J."/>
            <person name="Sharma A."/>
            <person name="Barry K."/>
            <person name="Grigoriev I.V."/>
            <person name="Spatafora J.W."/>
        </authorList>
    </citation>
    <scope>NUCLEOTIDE SEQUENCE [LARGE SCALE GENOMIC DNA]</scope>
    <source>
        <strain evidence="2 3">AM-OR11-056</strain>
    </source>
</reference>
<proteinExistence type="predicted"/>
<dbReference type="InterPro" id="IPR008906">
    <property type="entry name" value="HATC_C_dom"/>
</dbReference>
<evidence type="ECO:0000259" key="1">
    <source>
        <dbReference type="Pfam" id="PF05699"/>
    </source>
</evidence>
<dbReference type="Proteomes" id="UP000183567">
    <property type="component" value="Unassembled WGS sequence"/>
</dbReference>
<accession>A0A1J8QCW8</accession>
<sequence>MSVFVNICGFNLIINFRVSATLRQRSREWWRHHSIQYPSISRIAKDYLAIQGSAVASERVFSSGGITGTTRRNSLLPQTFETLQLLKSAYR</sequence>
<feature type="domain" description="HAT C-terminal dimerisation" evidence="1">
    <location>
        <begin position="28"/>
        <end position="88"/>
    </location>
</feature>